<dbReference type="RefSeq" id="WP_283230370.1">
    <property type="nucleotide sequence ID" value="NZ_JASGBQ010000005.1"/>
</dbReference>
<evidence type="ECO:0000256" key="5">
    <source>
        <dbReference type="ARBA" id="ARBA00022989"/>
    </source>
</evidence>
<keyword evidence="5 7" id="KW-1133">Transmembrane helix</keyword>
<evidence type="ECO:0000256" key="4">
    <source>
        <dbReference type="ARBA" id="ARBA00022692"/>
    </source>
</evidence>
<comment type="similarity">
    <text evidence="1 7">Belongs to the Lgt family.</text>
</comment>
<dbReference type="EC" id="2.5.1.145" evidence="7"/>
<comment type="catalytic activity">
    <reaction evidence="7">
        <text>L-cysteinyl-[prolipoprotein] + a 1,2-diacyl-sn-glycero-3-phospho-(1'-sn-glycerol) = an S-1,2-diacyl-sn-glyceryl-L-cysteinyl-[prolipoprotein] + sn-glycerol 1-phosphate + H(+)</text>
        <dbReference type="Rhea" id="RHEA:56712"/>
        <dbReference type="Rhea" id="RHEA-COMP:14679"/>
        <dbReference type="Rhea" id="RHEA-COMP:14680"/>
        <dbReference type="ChEBI" id="CHEBI:15378"/>
        <dbReference type="ChEBI" id="CHEBI:29950"/>
        <dbReference type="ChEBI" id="CHEBI:57685"/>
        <dbReference type="ChEBI" id="CHEBI:64716"/>
        <dbReference type="ChEBI" id="CHEBI:140658"/>
        <dbReference type="EC" id="2.5.1.145"/>
    </reaction>
</comment>
<protein>
    <recommendedName>
        <fullName evidence="7">Phosphatidylglycerol--prolipoprotein diacylglyceryl transferase</fullName>
        <ecNumber evidence="7">2.5.1.145</ecNumber>
    </recommendedName>
</protein>
<feature type="transmembrane region" description="Helical" evidence="7">
    <location>
        <begin position="170"/>
        <end position="187"/>
    </location>
</feature>
<keyword evidence="4 7" id="KW-0812">Transmembrane</keyword>
<evidence type="ECO:0000313" key="8">
    <source>
        <dbReference type="EMBL" id="MDI9241866.1"/>
    </source>
</evidence>
<keyword evidence="3 7" id="KW-0808">Transferase</keyword>
<name>A0AAP4BC18_9FIRM</name>
<comment type="subcellular location">
    <subcellularLocation>
        <location evidence="7">Cell membrane</location>
        <topology evidence="7">Multi-pass membrane protein</topology>
    </subcellularLocation>
</comment>
<dbReference type="GO" id="GO:0005886">
    <property type="term" value="C:plasma membrane"/>
    <property type="evidence" value="ECO:0007669"/>
    <property type="project" value="UniProtKB-SubCell"/>
</dbReference>
<comment type="pathway">
    <text evidence="7">Protein modification; lipoprotein biosynthesis (diacylglyceryl transfer).</text>
</comment>
<comment type="caution">
    <text evidence="8">The sequence shown here is derived from an EMBL/GenBank/DDBJ whole genome shotgun (WGS) entry which is preliminary data.</text>
</comment>
<evidence type="ECO:0000256" key="6">
    <source>
        <dbReference type="ARBA" id="ARBA00023136"/>
    </source>
</evidence>
<gene>
    <name evidence="7" type="primary">lgt</name>
    <name evidence="8" type="ORF">QJ036_05155</name>
</gene>
<sequence length="260" mass="28302">MKEVLFSIGPFTVYGYGFMIAIGVVAAFLVGMYREKKYAVGDDQIFSLGIWCLVGGWLAAKVLFVITELPAIVADPEWFLTTLSSGFVVYGGLIGGILTGYVFCRIKKLSFLKYFDLVMPSIALAQAFGRLGCLMAGCCYGKETAGAFHIIFPADCGYAPGGVPLIPTQLISSAANFLNFFALLFLARRTKSDGQVGGLYLIFYSIGRFIIECFRDDPRGSVGPLSTSQFIAIFMLIAGIAIFVYCGKKFPKTEEQAKET</sequence>
<organism evidence="8 9">
    <name type="scientific">Fusibacillus kribbianus</name>
    <dbReference type="NCBI Taxonomy" id="3044208"/>
    <lineage>
        <taxon>Bacteria</taxon>
        <taxon>Bacillati</taxon>
        <taxon>Bacillota</taxon>
        <taxon>Clostridia</taxon>
        <taxon>Lachnospirales</taxon>
        <taxon>Lachnospiraceae</taxon>
        <taxon>Fusibacillus</taxon>
    </lineage>
</organism>
<evidence type="ECO:0000313" key="9">
    <source>
        <dbReference type="Proteomes" id="UP001300383"/>
    </source>
</evidence>
<keyword evidence="8" id="KW-0328">Glycosyltransferase</keyword>
<feature type="binding site" evidence="7">
    <location>
        <position position="130"/>
    </location>
    <ligand>
        <name>a 1,2-diacyl-sn-glycero-3-phospho-(1'-sn-glycerol)</name>
        <dbReference type="ChEBI" id="CHEBI:64716"/>
    </ligand>
</feature>
<dbReference type="AlphaFoldDB" id="A0AAP4BC18"/>
<feature type="transmembrane region" description="Helical" evidence="7">
    <location>
        <begin position="13"/>
        <end position="33"/>
    </location>
</feature>
<feature type="transmembrane region" description="Helical" evidence="7">
    <location>
        <begin position="111"/>
        <end position="128"/>
    </location>
</feature>
<feature type="transmembrane region" description="Helical" evidence="7">
    <location>
        <begin position="78"/>
        <end position="104"/>
    </location>
</feature>
<dbReference type="GO" id="GO:0008961">
    <property type="term" value="F:phosphatidylglycerol-prolipoprotein diacylglyceryl transferase activity"/>
    <property type="evidence" value="ECO:0007669"/>
    <property type="project" value="UniProtKB-UniRule"/>
</dbReference>
<keyword evidence="9" id="KW-1185">Reference proteome</keyword>
<dbReference type="InterPro" id="IPR001640">
    <property type="entry name" value="Lgt"/>
</dbReference>
<dbReference type="GO" id="GO:0042158">
    <property type="term" value="P:lipoprotein biosynthetic process"/>
    <property type="evidence" value="ECO:0007669"/>
    <property type="project" value="UniProtKB-UniRule"/>
</dbReference>
<keyword evidence="6 7" id="KW-0472">Membrane</keyword>
<accession>A0AAP4BC18</accession>
<dbReference type="PANTHER" id="PTHR30589:SF0">
    <property type="entry name" value="PHOSPHATIDYLGLYCEROL--PROLIPOPROTEIN DIACYLGLYCERYL TRANSFERASE"/>
    <property type="match status" value="1"/>
</dbReference>
<dbReference type="Pfam" id="PF01790">
    <property type="entry name" value="LGT"/>
    <property type="match status" value="1"/>
</dbReference>
<evidence type="ECO:0000256" key="2">
    <source>
        <dbReference type="ARBA" id="ARBA00022475"/>
    </source>
</evidence>
<evidence type="ECO:0000256" key="1">
    <source>
        <dbReference type="ARBA" id="ARBA00007150"/>
    </source>
</evidence>
<evidence type="ECO:0000256" key="7">
    <source>
        <dbReference type="HAMAP-Rule" id="MF_01147"/>
    </source>
</evidence>
<dbReference type="PANTHER" id="PTHR30589">
    <property type="entry name" value="PROLIPOPROTEIN DIACYLGLYCERYL TRANSFERASE"/>
    <property type="match status" value="1"/>
</dbReference>
<proteinExistence type="inferred from homology"/>
<dbReference type="HAMAP" id="MF_01147">
    <property type="entry name" value="Lgt"/>
    <property type="match status" value="1"/>
</dbReference>
<evidence type="ECO:0000256" key="3">
    <source>
        <dbReference type="ARBA" id="ARBA00022679"/>
    </source>
</evidence>
<dbReference type="NCBIfam" id="TIGR00544">
    <property type="entry name" value="lgt"/>
    <property type="match status" value="1"/>
</dbReference>
<feature type="transmembrane region" description="Helical" evidence="7">
    <location>
        <begin position="194"/>
        <end position="211"/>
    </location>
</feature>
<feature type="transmembrane region" description="Helical" evidence="7">
    <location>
        <begin position="223"/>
        <end position="246"/>
    </location>
</feature>
<feature type="transmembrane region" description="Helical" evidence="7">
    <location>
        <begin position="45"/>
        <end position="66"/>
    </location>
</feature>
<dbReference type="NCBIfam" id="NF000778">
    <property type="entry name" value="PRK00052.3-4"/>
    <property type="match status" value="1"/>
</dbReference>
<dbReference type="Proteomes" id="UP001300383">
    <property type="component" value="Unassembled WGS sequence"/>
</dbReference>
<dbReference type="EMBL" id="JASGBQ010000005">
    <property type="protein sequence ID" value="MDI9241866.1"/>
    <property type="molecule type" value="Genomic_DNA"/>
</dbReference>
<comment type="function">
    <text evidence="7">Catalyzes the transfer of the diacylglyceryl group from phosphatidylglycerol to the sulfhydryl group of the N-terminal cysteine of a prolipoprotein, the first step in the formation of mature lipoproteins.</text>
</comment>
<keyword evidence="2 7" id="KW-1003">Cell membrane</keyword>
<reference evidence="8 9" key="1">
    <citation type="submission" date="2023-05" db="EMBL/GenBank/DDBJ databases">
        <title>[ruminococcus] sp. nov., isolated from a pig farm feces dump.</title>
        <authorList>
            <person name="Chang Y.-H."/>
        </authorList>
    </citation>
    <scope>NUCLEOTIDE SEQUENCE [LARGE SCALE GENOMIC DNA]</scope>
    <source>
        <strain evidence="8 9">YH-rum2234</strain>
    </source>
</reference>